<evidence type="ECO:0000256" key="1">
    <source>
        <dbReference type="ARBA" id="ARBA00023242"/>
    </source>
</evidence>
<dbReference type="Pfam" id="PF11951">
    <property type="entry name" value="Fungal_trans_2"/>
    <property type="match status" value="1"/>
</dbReference>
<sequence length="289" mass="32058">MGATAEINFDFIVGNDPAQLKGYQARVVRSHVSKMGWKGRVRAKRVKIRQPHQPRREIKNAVVQEAKVDPDFRDVITTARMSPPGDWQLGGGRSDPFHVYPGPRRTCVPALIDHYIIHMAVDIPELDRPGNKGLLRSSWFPLVISDLAIFQTVMLLSASNAASLKPNLYPNTYLLELKSDAINSINRGICHGVHWASDTLIGACAKMASFEAMHGNLDAFHVHMAGLCRMLELRGGLNALGLGGLLRRIIIWIDLNSAFLLKSERYFPGQSFGDDDDIVEPNPQSFLAP</sequence>
<keyword evidence="3" id="KW-1185">Reference proteome</keyword>
<evidence type="ECO:0000313" key="3">
    <source>
        <dbReference type="Proteomes" id="UP001160390"/>
    </source>
</evidence>
<dbReference type="PANTHER" id="PTHR37540">
    <property type="entry name" value="TRANSCRIPTION FACTOR (ACR-2), PUTATIVE-RELATED-RELATED"/>
    <property type="match status" value="1"/>
</dbReference>
<evidence type="ECO:0000313" key="2">
    <source>
        <dbReference type="EMBL" id="CAI6065881.1"/>
    </source>
</evidence>
<gene>
    <name evidence="2" type="ORF">CCHLO57077_00015704</name>
</gene>
<accession>A0AA35PVE8</accession>
<protein>
    <submittedName>
        <fullName evidence="2">Uncharacterized protein</fullName>
    </submittedName>
</protein>
<dbReference type="PANTHER" id="PTHR37540:SF5">
    <property type="entry name" value="TRANSCRIPTION FACTOR DOMAIN-CONTAINING PROTEIN"/>
    <property type="match status" value="1"/>
</dbReference>
<comment type="caution">
    <text evidence="2">The sequence shown here is derived from an EMBL/GenBank/DDBJ whole genome shotgun (WGS) entry which is preliminary data.</text>
</comment>
<name>A0AA35PVE8_9HYPO</name>
<reference evidence="2" key="1">
    <citation type="submission" date="2023-01" db="EMBL/GenBank/DDBJ databases">
        <authorList>
            <person name="Piombo E."/>
        </authorList>
    </citation>
    <scope>NUCLEOTIDE SEQUENCE</scope>
</reference>
<dbReference type="Proteomes" id="UP001160390">
    <property type="component" value="Unassembled WGS sequence"/>
</dbReference>
<dbReference type="AlphaFoldDB" id="A0AA35PVE8"/>
<organism evidence="2 3">
    <name type="scientific">Clonostachys chloroleuca</name>
    <dbReference type="NCBI Taxonomy" id="1926264"/>
    <lineage>
        <taxon>Eukaryota</taxon>
        <taxon>Fungi</taxon>
        <taxon>Dikarya</taxon>
        <taxon>Ascomycota</taxon>
        <taxon>Pezizomycotina</taxon>
        <taxon>Sordariomycetes</taxon>
        <taxon>Hypocreomycetidae</taxon>
        <taxon>Hypocreales</taxon>
        <taxon>Bionectriaceae</taxon>
        <taxon>Clonostachys</taxon>
    </lineage>
</organism>
<keyword evidence="1" id="KW-0539">Nucleus</keyword>
<dbReference type="EMBL" id="CABFNP030000627">
    <property type="protein sequence ID" value="CAI6065881.1"/>
    <property type="molecule type" value="Genomic_DNA"/>
</dbReference>
<dbReference type="InterPro" id="IPR021858">
    <property type="entry name" value="Fun_TF"/>
</dbReference>
<proteinExistence type="predicted"/>